<protein>
    <submittedName>
        <fullName evidence="2">DUF559 domain-containing protein</fullName>
    </submittedName>
</protein>
<comment type="caution">
    <text evidence="2">The sequence shown here is derived from an EMBL/GenBank/DDBJ whole genome shotgun (WGS) entry which is preliminary data.</text>
</comment>
<organism evidence="2 3">
    <name type="scientific">Devosia marina</name>
    <dbReference type="NCBI Taxonomy" id="2683198"/>
    <lineage>
        <taxon>Bacteria</taxon>
        <taxon>Pseudomonadati</taxon>
        <taxon>Pseudomonadota</taxon>
        <taxon>Alphaproteobacteria</taxon>
        <taxon>Hyphomicrobiales</taxon>
        <taxon>Devosiaceae</taxon>
        <taxon>Devosia</taxon>
    </lineage>
</organism>
<feature type="domain" description="DUF559" evidence="1">
    <location>
        <begin position="8"/>
        <end position="109"/>
    </location>
</feature>
<dbReference type="SUPFAM" id="SSF52980">
    <property type="entry name" value="Restriction endonuclease-like"/>
    <property type="match status" value="1"/>
</dbReference>
<dbReference type="Proteomes" id="UP000438106">
    <property type="component" value="Unassembled WGS sequence"/>
</dbReference>
<dbReference type="InterPro" id="IPR007569">
    <property type="entry name" value="DUF559"/>
</dbReference>
<dbReference type="InterPro" id="IPR011335">
    <property type="entry name" value="Restrct_endonuc-II-like"/>
</dbReference>
<proteinExistence type="predicted"/>
<reference evidence="2 3" key="1">
    <citation type="submission" date="2019-12" db="EMBL/GenBank/DDBJ databases">
        <title>Devosia maris sp. nov., isolated from the deep seawater.</title>
        <authorList>
            <person name="Liu Y."/>
        </authorList>
    </citation>
    <scope>NUCLEOTIDE SEQUENCE [LARGE SCALE GENOMIC DNA]</scope>
    <source>
        <strain evidence="2 3">L53-10-65</strain>
    </source>
</reference>
<dbReference type="InterPro" id="IPR047216">
    <property type="entry name" value="Endonuclease_DUF559_bact"/>
</dbReference>
<evidence type="ECO:0000259" key="1">
    <source>
        <dbReference type="Pfam" id="PF04480"/>
    </source>
</evidence>
<dbReference type="AlphaFoldDB" id="A0A7X3FUE1"/>
<dbReference type="EMBL" id="WQRF01000012">
    <property type="protein sequence ID" value="MVT00947.1"/>
    <property type="molecule type" value="Genomic_DNA"/>
</dbReference>
<accession>A0A7X3FUE1</accession>
<sequence>MRAPDFIRQRAKSLRRAMTGPERTLWSLLRRDQFKLHFRRQHPVGPFILDFHCAKAKLCVEIDGPMHAERVEYNRRRTAWLEREGIRVLKFTTEDVEHRSAAVVVAIVRTAAPSTA</sequence>
<dbReference type="Gene3D" id="3.40.960.10">
    <property type="entry name" value="VSR Endonuclease"/>
    <property type="match status" value="1"/>
</dbReference>
<dbReference type="CDD" id="cd01038">
    <property type="entry name" value="Endonuclease_DUF559"/>
    <property type="match status" value="1"/>
</dbReference>
<dbReference type="Pfam" id="PF04480">
    <property type="entry name" value="DUF559"/>
    <property type="match status" value="1"/>
</dbReference>
<keyword evidence="3" id="KW-1185">Reference proteome</keyword>
<evidence type="ECO:0000313" key="3">
    <source>
        <dbReference type="Proteomes" id="UP000438106"/>
    </source>
</evidence>
<name>A0A7X3FUE1_9HYPH</name>
<evidence type="ECO:0000313" key="2">
    <source>
        <dbReference type="EMBL" id="MVT00947.1"/>
    </source>
</evidence>
<dbReference type="RefSeq" id="WP_157291718.1">
    <property type="nucleotide sequence ID" value="NZ_WQRF01000012.1"/>
</dbReference>
<dbReference type="PANTHER" id="PTHR38590:SF1">
    <property type="entry name" value="BLL0828 PROTEIN"/>
    <property type="match status" value="1"/>
</dbReference>
<gene>
    <name evidence="2" type="ORF">GO014_18170</name>
</gene>
<dbReference type="PANTHER" id="PTHR38590">
    <property type="entry name" value="BLL0828 PROTEIN"/>
    <property type="match status" value="1"/>
</dbReference>